<dbReference type="OrthoDB" id="9771846at2"/>
<dbReference type="Proteomes" id="UP000232164">
    <property type="component" value="Unassembled WGS sequence"/>
</dbReference>
<name>A0A2N0D9S1_RHISU</name>
<dbReference type="NCBIfam" id="TIGR00696">
    <property type="entry name" value="wecG_tagA_cpsF"/>
    <property type="match status" value="1"/>
</dbReference>
<comment type="caution">
    <text evidence="3">The sequence shown here is derived from an EMBL/GenBank/DDBJ whole genome shotgun (WGS) entry which is preliminary data.</text>
</comment>
<gene>
    <name evidence="3" type="ORF">CWR43_15550</name>
</gene>
<dbReference type="EMBL" id="PIQN01000009">
    <property type="protein sequence ID" value="PKA42822.1"/>
    <property type="molecule type" value="Genomic_DNA"/>
</dbReference>
<evidence type="ECO:0000313" key="4">
    <source>
        <dbReference type="Proteomes" id="UP000232164"/>
    </source>
</evidence>
<evidence type="ECO:0000256" key="1">
    <source>
        <dbReference type="ARBA" id="ARBA00022676"/>
    </source>
</evidence>
<dbReference type="PANTHER" id="PTHR34136:SF1">
    <property type="entry name" value="UDP-N-ACETYL-D-MANNOSAMINURONIC ACID TRANSFERASE"/>
    <property type="match status" value="1"/>
</dbReference>
<dbReference type="InterPro" id="IPR004629">
    <property type="entry name" value="WecG_TagA_CpsF"/>
</dbReference>
<evidence type="ECO:0000313" key="3">
    <source>
        <dbReference type="EMBL" id="PKA42822.1"/>
    </source>
</evidence>
<dbReference type="GO" id="GO:0016758">
    <property type="term" value="F:hexosyltransferase activity"/>
    <property type="evidence" value="ECO:0007669"/>
    <property type="project" value="TreeGrafter"/>
</dbReference>
<dbReference type="PANTHER" id="PTHR34136">
    <property type="match status" value="1"/>
</dbReference>
<keyword evidence="1" id="KW-0328">Glycosyltransferase</keyword>
<organism evidence="3 4">
    <name type="scientific">Rhizobium sullae</name>
    <name type="common">Rhizobium hedysari</name>
    <dbReference type="NCBI Taxonomy" id="50338"/>
    <lineage>
        <taxon>Bacteria</taxon>
        <taxon>Pseudomonadati</taxon>
        <taxon>Pseudomonadota</taxon>
        <taxon>Alphaproteobacteria</taxon>
        <taxon>Hyphomicrobiales</taxon>
        <taxon>Rhizobiaceae</taxon>
        <taxon>Rhizobium/Agrobacterium group</taxon>
        <taxon>Rhizobium</taxon>
    </lineage>
</organism>
<sequence>MVPLCSQPRSGREQGEAHCMNSFDKIPVVEFLNTRFHAIPADDVVSLVLHWRAEPVRQTHIIITANVSLLVTMRTDSTLSAAVGKADLVVTDGMPLVWASRLLGTPVPERVTGIDLMEALLERGSTEGLSVYLLGTTQQRLQRFMEVVASRYPGIRIAGARNGFFSKNEYADITTEINNSGADLLLVAMPAPFKEIWCEQQRSALQIPAVLGVGGAFDVAAGFLPRAPVLLQNAGLEWAWRLCLEPRKLWKRNLTTNSRFIAILASDLARRATHH</sequence>
<protein>
    <submittedName>
        <fullName evidence="3">Glycosyltransferase</fullName>
    </submittedName>
</protein>
<dbReference type="STRING" id="1041146.GCA_000427985_01746"/>
<dbReference type="Pfam" id="PF03808">
    <property type="entry name" value="Glyco_tran_WecG"/>
    <property type="match status" value="1"/>
</dbReference>
<reference evidence="3 4" key="2">
    <citation type="submission" date="2017-12" db="EMBL/GenBank/DDBJ databases">
        <title>Genome sequence of Rhizobium sullae HCNT1 isolated from Sulla coronaria nodules and featuring peculiar denitrification phenotypes.</title>
        <authorList>
            <person name="De Diego-Diaz B."/>
            <person name="Treu L."/>
            <person name="Campanaro S."/>
            <person name="Da Silva Duarte V."/>
            <person name="Basaglia M."/>
            <person name="Favaro L."/>
            <person name="Casella S."/>
            <person name="Squartini A."/>
        </authorList>
    </citation>
    <scope>NUCLEOTIDE SEQUENCE [LARGE SCALE GENOMIC DNA]</scope>
    <source>
        <strain evidence="3 4">HCNT1</strain>
    </source>
</reference>
<dbReference type="AlphaFoldDB" id="A0A2N0D9S1"/>
<keyword evidence="2 3" id="KW-0808">Transferase</keyword>
<proteinExistence type="predicted"/>
<accession>A0A2N0D9S1</accession>
<evidence type="ECO:0000256" key="2">
    <source>
        <dbReference type="ARBA" id="ARBA00022679"/>
    </source>
</evidence>
<dbReference type="CDD" id="cd06533">
    <property type="entry name" value="Glyco_transf_WecG_TagA"/>
    <property type="match status" value="1"/>
</dbReference>
<reference evidence="3 4" key="1">
    <citation type="submission" date="2017-11" db="EMBL/GenBank/DDBJ databases">
        <authorList>
            <person name="Han C.G."/>
        </authorList>
    </citation>
    <scope>NUCLEOTIDE SEQUENCE [LARGE SCALE GENOMIC DNA]</scope>
    <source>
        <strain evidence="3 4">HCNT1</strain>
    </source>
</reference>